<dbReference type="Pfam" id="PF13377">
    <property type="entry name" value="Peripla_BP_3"/>
    <property type="match status" value="1"/>
</dbReference>
<dbReference type="Gene3D" id="3.40.50.2300">
    <property type="match status" value="2"/>
</dbReference>
<reference evidence="5 6" key="1">
    <citation type="submission" date="2016-10" db="EMBL/GenBank/DDBJ databases">
        <authorList>
            <person name="de Groot N.N."/>
        </authorList>
    </citation>
    <scope>NUCLEOTIDE SEQUENCE [LARGE SCALE GENOMIC DNA]</scope>
    <source>
        <strain evidence="5 6">KPR-7B</strain>
    </source>
</reference>
<accession>A0A1G9YI12</accession>
<dbReference type="PANTHER" id="PTHR30146">
    <property type="entry name" value="LACI-RELATED TRANSCRIPTIONAL REPRESSOR"/>
    <property type="match status" value="1"/>
</dbReference>
<feature type="domain" description="HTH lacI-type" evidence="4">
    <location>
        <begin position="7"/>
        <end position="61"/>
    </location>
</feature>
<proteinExistence type="predicted"/>
<name>A0A1G9YI12_9ACTO</name>
<dbReference type="InterPro" id="IPR046335">
    <property type="entry name" value="LacI/GalR-like_sensor"/>
</dbReference>
<protein>
    <submittedName>
        <fullName evidence="5">Transcriptional regulator, LacI family</fullName>
    </submittedName>
</protein>
<dbReference type="PRINTS" id="PR00036">
    <property type="entry name" value="HTHLACI"/>
</dbReference>
<dbReference type="Proteomes" id="UP000199671">
    <property type="component" value="Unassembled WGS sequence"/>
</dbReference>
<dbReference type="Gene3D" id="1.10.260.40">
    <property type="entry name" value="lambda repressor-like DNA-binding domains"/>
    <property type="match status" value="1"/>
</dbReference>
<dbReference type="GO" id="GO:0003700">
    <property type="term" value="F:DNA-binding transcription factor activity"/>
    <property type="evidence" value="ECO:0007669"/>
    <property type="project" value="TreeGrafter"/>
</dbReference>
<dbReference type="OrthoDB" id="2854648at2"/>
<sequence length="345" mass="36513">MLPRMAATLLDVAALAGVSPKTVSRVVNGEPGVSPTTRERVLDAVARAGYAPNTFARSLRTGRSGAIGLAVPELNQPFFAEIADRIAAEAHRHDLAVVLGVTGERGQGEAEFLADHPDLDGAIMYWQGMEPEQIAAAAAQRPLVLLGERRHDAVDRVAMDNEHGIDLVVSHLQALGRSRVAALGVAAPGQWTHAAALTRTAALRAALSQHGLELDERLLVASAEWRPVDGATAVRELLERGVDFDAVIGFNDGLALGALHELEAAGLRVPHDVAVTGIDNLELARYSSPSLTTVSPNLSTYAADAVSLLRRRIAVPDTPARTVIEDVALLARDSTVGGETPWPRV</sequence>
<dbReference type="Pfam" id="PF00356">
    <property type="entry name" value="LacI"/>
    <property type="match status" value="1"/>
</dbReference>
<dbReference type="CDD" id="cd06267">
    <property type="entry name" value="PBP1_LacI_sugar_binding-like"/>
    <property type="match status" value="1"/>
</dbReference>
<dbReference type="SUPFAM" id="SSF53822">
    <property type="entry name" value="Periplasmic binding protein-like I"/>
    <property type="match status" value="1"/>
</dbReference>
<dbReference type="InterPro" id="IPR000843">
    <property type="entry name" value="HTH_LacI"/>
</dbReference>
<dbReference type="PROSITE" id="PS50932">
    <property type="entry name" value="HTH_LACI_2"/>
    <property type="match status" value="1"/>
</dbReference>
<organism evidence="5 6">
    <name type="scientific">Actinomyces ruminicola</name>
    <dbReference type="NCBI Taxonomy" id="332524"/>
    <lineage>
        <taxon>Bacteria</taxon>
        <taxon>Bacillati</taxon>
        <taxon>Actinomycetota</taxon>
        <taxon>Actinomycetes</taxon>
        <taxon>Actinomycetales</taxon>
        <taxon>Actinomycetaceae</taxon>
        <taxon>Actinomyces</taxon>
    </lineage>
</organism>
<evidence type="ECO:0000313" key="6">
    <source>
        <dbReference type="Proteomes" id="UP000199671"/>
    </source>
</evidence>
<dbReference type="GO" id="GO:0000976">
    <property type="term" value="F:transcription cis-regulatory region binding"/>
    <property type="evidence" value="ECO:0007669"/>
    <property type="project" value="TreeGrafter"/>
</dbReference>
<evidence type="ECO:0000256" key="2">
    <source>
        <dbReference type="ARBA" id="ARBA00023125"/>
    </source>
</evidence>
<dbReference type="EMBL" id="FNHU01000013">
    <property type="protein sequence ID" value="SDN08707.1"/>
    <property type="molecule type" value="Genomic_DNA"/>
</dbReference>
<dbReference type="PROSITE" id="PS00356">
    <property type="entry name" value="HTH_LACI_1"/>
    <property type="match status" value="1"/>
</dbReference>
<evidence type="ECO:0000256" key="3">
    <source>
        <dbReference type="ARBA" id="ARBA00023163"/>
    </source>
</evidence>
<evidence type="ECO:0000259" key="4">
    <source>
        <dbReference type="PROSITE" id="PS50932"/>
    </source>
</evidence>
<keyword evidence="2" id="KW-0238">DNA-binding</keyword>
<dbReference type="SMART" id="SM00354">
    <property type="entry name" value="HTH_LACI"/>
    <property type="match status" value="1"/>
</dbReference>
<dbReference type="AlphaFoldDB" id="A0A1G9YI12"/>
<keyword evidence="3" id="KW-0804">Transcription</keyword>
<dbReference type="PANTHER" id="PTHR30146:SF153">
    <property type="entry name" value="LACTOSE OPERON REPRESSOR"/>
    <property type="match status" value="1"/>
</dbReference>
<gene>
    <name evidence="5" type="ORF">SAMN04487766_1134</name>
</gene>
<dbReference type="InterPro" id="IPR010982">
    <property type="entry name" value="Lambda_DNA-bd_dom_sf"/>
</dbReference>
<evidence type="ECO:0000256" key="1">
    <source>
        <dbReference type="ARBA" id="ARBA00023015"/>
    </source>
</evidence>
<dbReference type="SUPFAM" id="SSF47413">
    <property type="entry name" value="lambda repressor-like DNA-binding domains"/>
    <property type="match status" value="1"/>
</dbReference>
<dbReference type="InterPro" id="IPR028082">
    <property type="entry name" value="Peripla_BP_I"/>
</dbReference>
<dbReference type="CDD" id="cd01392">
    <property type="entry name" value="HTH_LacI"/>
    <property type="match status" value="1"/>
</dbReference>
<keyword evidence="1" id="KW-0805">Transcription regulation</keyword>
<evidence type="ECO:0000313" key="5">
    <source>
        <dbReference type="EMBL" id="SDN08707.1"/>
    </source>
</evidence>